<name>A0A285SSD8_9HYPH</name>
<evidence type="ECO:0000256" key="12">
    <source>
        <dbReference type="PIRSR" id="PIRSR006431-1"/>
    </source>
</evidence>
<keyword evidence="7 11" id="KW-0963">Cytoplasm</keyword>
<sequence length="321" mass="36009">MTDALFPLIEPYRTGQLAVSELHTIYFEECGNPQGIPVVMLHGGPGGGAGEIMRRFHDPARYRIVLFDQRGCGRSTPHSELRENTTWDLVGDIEKLREHLGIDRWQVFGGSWGSTLALAYAQTHPERVTSLVLRGIFLLRRAELLWFYQEGASWLYPDLFAPFRDLVPEDERSDMISAYHRRLTGTEEAMQFEAATRWARWEGSTLSVLRDPAREAAFSDPHYAHAFARIETHYFVNGGFFTHDDELLRNVGRIRHIPAVIVHGRHDVVTPAKNAVDLAAAWPEAELRIIEDAGHAASEPGIVAALVAACRKFANDLEAAG</sequence>
<evidence type="ECO:0000256" key="1">
    <source>
        <dbReference type="ARBA" id="ARBA00001585"/>
    </source>
</evidence>
<comment type="similarity">
    <text evidence="3 11 13">Belongs to the peptidase S33 family.</text>
</comment>
<reference evidence="15 16" key="1">
    <citation type="submission" date="2017-08" db="EMBL/GenBank/DDBJ databases">
        <authorList>
            <person name="de Groot N.N."/>
        </authorList>
    </citation>
    <scope>NUCLEOTIDE SEQUENCE [LARGE SCALE GENOMIC DNA]</scope>
    <source>
        <strain evidence="15 16">USBA 352</strain>
    </source>
</reference>
<dbReference type="PRINTS" id="PR00793">
    <property type="entry name" value="PROAMNOPTASE"/>
</dbReference>
<comment type="catalytic activity">
    <reaction evidence="1 11 13">
        <text>Release of N-terminal proline from a peptide.</text>
        <dbReference type="EC" id="3.4.11.5"/>
    </reaction>
</comment>
<dbReference type="RefSeq" id="WP_097175178.1">
    <property type="nucleotide sequence ID" value="NZ_OBML01000006.1"/>
</dbReference>
<keyword evidence="6 11" id="KW-0031">Aminopeptidase</keyword>
<dbReference type="EC" id="3.4.11.5" evidence="4 11"/>
<evidence type="ECO:0000313" key="15">
    <source>
        <dbReference type="EMBL" id="SOC10598.1"/>
    </source>
</evidence>
<comment type="subcellular location">
    <subcellularLocation>
        <location evidence="2 11">Cytoplasm</location>
    </subcellularLocation>
</comment>
<dbReference type="Pfam" id="PF00561">
    <property type="entry name" value="Abhydrolase_1"/>
    <property type="match status" value="1"/>
</dbReference>
<dbReference type="Gene3D" id="3.40.50.1820">
    <property type="entry name" value="alpha/beta hydrolase"/>
    <property type="match status" value="1"/>
</dbReference>
<evidence type="ECO:0000256" key="8">
    <source>
        <dbReference type="ARBA" id="ARBA00022670"/>
    </source>
</evidence>
<feature type="active site" evidence="12">
    <location>
        <position position="267"/>
    </location>
</feature>
<dbReference type="PANTHER" id="PTHR43722">
    <property type="entry name" value="PROLINE IMINOPEPTIDASE"/>
    <property type="match status" value="1"/>
</dbReference>
<feature type="active site" description="Nucleophile" evidence="12">
    <location>
        <position position="111"/>
    </location>
</feature>
<dbReference type="InterPro" id="IPR005944">
    <property type="entry name" value="Pro_iminopeptidase"/>
</dbReference>
<evidence type="ECO:0000256" key="6">
    <source>
        <dbReference type="ARBA" id="ARBA00022438"/>
    </source>
</evidence>
<dbReference type="InterPro" id="IPR002410">
    <property type="entry name" value="Peptidase_S33"/>
</dbReference>
<evidence type="ECO:0000256" key="13">
    <source>
        <dbReference type="RuleBase" id="RU003421"/>
    </source>
</evidence>
<dbReference type="STRING" id="538381.GCA_001696535_02796"/>
<dbReference type="PRINTS" id="PR00111">
    <property type="entry name" value="ABHYDROLASE"/>
</dbReference>
<evidence type="ECO:0000313" key="16">
    <source>
        <dbReference type="Proteomes" id="UP000219331"/>
    </source>
</evidence>
<keyword evidence="16" id="KW-1185">Reference proteome</keyword>
<evidence type="ECO:0000256" key="5">
    <source>
        <dbReference type="ARBA" id="ARBA00021843"/>
    </source>
</evidence>
<evidence type="ECO:0000256" key="9">
    <source>
        <dbReference type="ARBA" id="ARBA00022801"/>
    </source>
</evidence>
<dbReference type="GO" id="GO:0005737">
    <property type="term" value="C:cytoplasm"/>
    <property type="evidence" value="ECO:0007669"/>
    <property type="project" value="UniProtKB-SubCell"/>
</dbReference>
<dbReference type="InterPro" id="IPR000073">
    <property type="entry name" value="AB_hydrolase_1"/>
</dbReference>
<keyword evidence="8 11" id="KW-0645">Protease</keyword>
<evidence type="ECO:0000256" key="2">
    <source>
        <dbReference type="ARBA" id="ARBA00004496"/>
    </source>
</evidence>
<dbReference type="EMBL" id="OBML01000006">
    <property type="protein sequence ID" value="SOC10598.1"/>
    <property type="molecule type" value="Genomic_DNA"/>
</dbReference>
<evidence type="ECO:0000256" key="4">
    <source>
        <dbReference type="ARBA" id="ARBA00012568"/>
    </source>
</evidence>
<dbReference type="GO" id="GO:0006508">
    <property type="term" value="P:proteolysis"/>
    <property type="evidence" value="ECO:0007669"/>
    <property type="project" value="UniProtKB-KW"/>
</dbReference>
<keyword evidence="9 11" id="KW-0378">Hydrolase</keyword>
<dbReference type="PIRSF" id="PIRSF006431">
    <property type="entry name" value="Pept_S33"/>
    <property type="match status" value="1"/>
</dbReference>
<dbReference type="PANTHER" id="PTHR43722:SF1">
    <property type="entry name" value="PROLINE IMINOPEPTIDASE"/>
    <property type="match status" value="1"/>
</dbReference>
<organism evidence="15 16">
    <name type="scientific">Stappia indica</name>
    <dbReference type="NCBI Taxonomy" id="538381"/>
    <lineage>
        <taxon>Bacteria</taxon>
        <taxon>Pseudomonadati</taxon>
        <taxon>Pseudomonadota</taxon>
        <taxon>Alphaproteobacteria</taxon>
        <taxon>Hyphomicrobiales</taxon>
        <taxon>Stappiaceae</taxon>
        <taxon>Stappia</taxon>
    </lineage>
</organism>
<dbReference type="AlphaFoldDB" id="A0A285SSD8"/>
<protein>
    <recommendedName>
        <fullName evidence="5 11">Proline iminopeptidase</fullName>
        <shortName evidence="11">PIP</shortName>
        <ecNumber evidence="4 11">3.4.11.5</ecNumber>
    </recommendedName>
    <alternativeName>
        <fullName evidence="10 11">Prolyl aminopeptidase</fullName>
    </alternativeName>
</protein>
<proteinExistence type="inferred from homology"/>
<dbReference type="OrthoDB" id="9796770at2"/>
<evidence type="ECO:0000256" key="7">
    <source>
        <dbReference type="ARBA" id="ARBA00022490"/>
    </source>
</evidence>
<feature type="domain" description="AB hydrolase-1" evidence="14">
    <location>
        <begin position="37"/>
        <end position="298"/>
    </location>
</feature>
<dbReference type="NCBIfam" id="TIGR01249">
    <property type="entry name" value="pro_imino_pep_1"/>
    <property type="match status" value="1"/>
</dbReference>
<dbReference type="GO" id="GO:0004177">
    <property type="term" value="F:aminopeptidase activity"/>
    <property type="evidence" value="ECO:0007669"/>
    <property type="project" value="UniProtKB-UniRule"/>
</dbReference>
<gene>
    <name evidence="15" type="ORF">SAMN05421512_106269</name>
</gene>
<feature type="active site" description="Proton donor" evidence="12">
    <location>
        <position position="295"/>
    </location>
</feature>
<dbReference type="InterPro" id="IPR029058">
    <property type="entry name" value="AB_hydrolase_fold"/>
</dbReference>
<accession>A0A285SSD8</accession>
<evidence type="ECO:0000259" key="14">
    <source>
        <dbReference type="Pfam" id="PF00561"/>
    </source>
</evidence>
<dbReference type="Proteomes" id="UP000219331">
    <property type="component" value="Unassembled WGS sequence"/>
</dbReference>
<dbReference type="SUPFAM" id="SSF53474">
    <property type="entry name" value="alpha/beta-Hydrolases"/>
    <property type="match status" value="1"/>
</dbReference>
<evidence type="ECO:0000256" key="10">
    <source>
        <dbReference type="ARBA" id="ARBA00029605"/>
    </source>
</evidence>
<evidence type="ECO:0000256" key="3">
    <source>
        <dbReference type="ARBA" id="ARBA00010088"/>
    </source>
</evidence>
<evidence type="ECO:0000256" key="11">
    <source>
        <dbReference type="PIRNR" id="PIRNR006431"/>
    </source>
</evidence>